<feature type="transmembrane region" description="Helical" evidence="2">
    <location>
        <begin position="267"/>
        <end position="289"/>
    </location>
</feature>
<proteinExistence type="predicted"/>
<feature type="transmembrane region" description="Helical" evidence="2">
    <location>
        <begin position="234"/>
        <end position="255"/>
    </location>
</feature>
<dbReference type="eggNOG" id="ENOG502ZMR0">
    <property type="taxonomic scope" value="Bacteria"/>
</dbReference>
<gene>
    <name evidence="3" type="ordered locus">Nther_2508</name>
</gene>
<feature type="transmembrane region" description="Helical" evidence="2">
    <location>
        <begin position="6"/>
        <end position="26"/>
    </location>
</feature>
<protein>
    <submittedName>
        <fullName evidence="3">Uncharacterized protein</fullName>
    </submittedName>
</protein>
<keyword evidence="1" id="KW-0175">Coiled coil</keyword>
<sequence length="302" mass="34633">MDLSLLISTIITSTAALVAIIGGFLVSRVITLSGEKNSIQKKIREIDKELNIKKEMLESAKQVVEEEDIDDFVQHYAEDILFNKKSLEDILEEEQSINLNRDVIESTIDRILEISQFIKDKIKSTDDNYVLPTDFNEFIRDNKIKIDEDRDRSWYELIYDIILRHIPQKQPGILNVDVLSSISDIGYFKPILSSQEYNANVRKVKQLEEDIKVLEALMNAEQDMLMGYGKISGLWGGLAVLIYACIVGIIIPSFLLPYPIGYYDDSAIRILLIALFISELVVLFSYLGFSMYRLTKKDDMIE</sequence>
<keyword evidence="2" id="KW-1133">Transmembrane helix</keyword>
<evidence type="ECO:0000256" key="2">
    <source>
        <dbReference type="SAM" id="Phobius"/>
    </source>
</evidence>
<keyword evidence="4" id="KW-1185">Reference proteome</keyword>
<reference evidence="3 4" key="1">
    <citation type="submission" date="2008-04" db="EMBL/GenBank/DDBJ databases">
        <title>Complete sequence of chromosome of Natranaerobius thermophilus JW/NM-WN-LF.</title>
        <authorList>
            <consortium name="US DOE Joint Genome Institute"/>
            <person name="Copeland A."/>
            <person name="Lucas S."/>
            <person name="Lapidus A."/>
            <person name="Glavina del Rio T."/>
            <person name="Dalin E."/>
            <person name="Tice H."/>
            <person name="Bruce D."/>
            <person name="Goodwin L."/>
            <person name="Pitluck S."/>
            <person name="Chertkov O."/>
            <person name="Brettin T."/>
            <person name="Detter J.C."/>
            <person name="Han C."/>
            <person name="Kuske C.R."/>
            <person name="Schmutz J."/>
            <person name="Larimer F."/>
            <person name="Land M."/>
            <person name="Hauser L."/>
            <person name="Kyrpides N."/>
            <person name="Lykidis A."/>
            <person name="Mesbah N.M."/>
            <person name="Wiegel J."/>
        </authorList>
    </citation>
    <scope>NUCLEOTIDE SEQUENCE [LARGE SCALE GENOMIC DNA]</scope>
    <source>
        <strain evidence="4">ATCC BAA-1301 / DSM 18059 / JW/NM-WN-LF</strain>
    </source>
</reference>
<name>B2A1D3_NATTJ</name>
<evidence type="ECO:0000313" key="4">
    <source>
        <dbReference type="Proteomes" id="UP000001683"/>
    </source>
</evidence>
<dbReference type="AlphaFoldDB" id="B2A1D3"/>
<dbReference type="EMBL" id="CP001034">
    <property type="protein sequence ID" value="ACB86071.1"/>
    <property type="molecule type" value="Genomic_DNA"/>
</dbReference>
<dbReference type="Proteomes" id="UP000001683">
    <property type="component" value="Chromosome"/>
</dbReference>
<evidence type="ECO:0000313" key="3">
    <source>
        <dbReference type="EMBL" id="ACB86071.1"/>
    </source>
</evidence>
<accession>B2A1D3</accession>
<reference evidence="3 4" key="2">
    <citation type="journal article" date="2011" name="J. Bacteriol.">
        <title>Complete genome sequence of the anaerobic, halophilic alkalithermophile Natranaerobius thermophilus JW/NM-WN-LF.</title>
        <authorList>
            <person name="Zhao B."/>
            <person name="Mesbah N.M."/>
            <person name="Dalin E."/>
            <person name="Goodwin L."/>
            <person name="Nolan M."/>
            <person name="Pitluck S."/>
            <person name="Chertkov O."/>
            <person name="Brettin T.S."/>
            <person name="Han J."/>
            <person name="Larimer F.W."/>
            <person name="Land M.L."/>
            <person name="Hauser L."/>
            <person name="Kyrpides N."/>
            <person name="Wiegel J."/>
        </authorList>
    </citation>
    <scope>NUCLEOTIDE SEQUENCE [LARGE SCALE GENOMIC DNA]</scope>
    <source>
        <strain evidence="4">ATCC BAA-1301 / DSM 18059 / JW/NM-WN-LF</strain>
    </source>
</reference>
<keyword evidence="2" id="KW-0472">Membrane</keyword>
<dbReference type="HOGENOM" id="CLU_920790_0_0_9"/>
<evidence type="ECO:0000256" key="1">
    <source>
        <dbReference type="SAM" id="Coils"/>
    </source>
</evidence>
<feature type="coiled-coil region" evidence="1">
    <location>
        <begin position="197"/>
        <end position="224"/>
    </location>
</feature>
<dbReference type="KEGG" id="nth:Nther_2508"/>
<keyword evidence="2" id="KW-0812">Transmembrane</keyword>
<organism evidence="3 4">
    <name type="scientific">Natranaerobius thermophilus (strain ATCC BAA-1301 / DSM 18059 / JW/NM-WN-LF)</name>
    <dbReference type="NCBI Taxonomy" id="457570"/>
    <lineage>
        <taxon>Bacteria</taxon>
        <taxon>Bacillati</taxon>
        <taxon>Bacillota</taxon>
        <taxon>Clostridia</taxon>
        <taxon>Natranaerobiales</taxon>
        <taxon>Natranaerobiaceae</taxon>
        <taxon>Natranaerobius</taxon>
    </lineage>
</organism>
<dbReference type="InParanoid" id="B2A1D3"/>